<dbReference type="PANTHER" id="PTHR21428:SF11">
    <property type="entry name" value="MEDIATOR OF RNA POLYMERASE II TRANSCRIPTION SUBUNIT 7"/>
    <property type="match status" value="1"/>
</dbReference>
<evidence type="ECO:0000256" key="3">
    <source>
        <dbReference type="ARBA" id="ARBA00023015"/>
    </source>
</evidence>
<comment type="subunit">
    <text evidence="6">Component of the Mediator complex.</text>
</comment>
<dbReference type="GO" id="GO:0016592">
    <property type="term" value="C:mediator complex"/>
    <property type="evidence" value="ECO:0007669"/>
    <property type="project" value="InterPro"/>
</dbReference>
<dbReference type="GO" id="GO:0006357">
    <property type="term" value="P:regulation of transcription by RNA polymerase II"/>
    <property type="evidence" value="ECO:0007669"/>
    <property type="project" value="InterPro"/>
</dbReference>
<evidence type="ECO:0000313" key="7">
    <source>
        <dbReference type="Proteomes" id="UP000887565"/>
    </source>
</evidence>
<dbReference type="Gene3D" id="6.10.140.200">
    <property type="match status" value="1"/>
</dbReference>
<accession>A0A915KKH6</accession>
<protein>
    <recommendedName>
        <fullName evidence="6">Mediator of RNA polymerase II transcription subunit 7</fullName>
    </recommendedName>
</protein>
<evidence type="ECO:0000256" key="6">
    <source>
        <dbReference type="RuleBase" id="RU364060"/>
    </source>
</evidence>
<dbReference type="GO" id="GO:0003712">
    <property type="term" value="F:transcription coregulator activity"/>
    <property type="evidence" value="ECO:0007669"/>
    <property type="project" value="InterPro"/>
</dbReference>
<dbReference type="WBParaSite" id="nRc.2.0.1.t38927-RA">
    <property type="protein sequence ID" value="nRc.2.0.1.t38927-RA"/>
    <property type="gene ID" value="nRc.2.0.1.g38927"/>
</dbReference>
<evidence type="ECO:0000256" key="4">
    <source>
        <dbReference type="ARBA" id="ARBA00023163"/>
    </source>
</evidence>
<dbReference type="InterPro" id="IPR037212">
    <property type="entry name" value="Med7/Med21-like"/>
</dbReference>
<dbReference type="SUPFAM" id="SSF140718">
    <property type="entry name" value="Mediator hinge subcomplex-like"/>
    <property type="match status" value="1"/>
</dbReference>
<keyword evidence="7" id="KW-1185">Reference proteome</keyword>
<dbReference type="AlphaFoldDB" id="A0A915KKH6"/>
<keyword evidence="4 6" id="KW-0804">Transcription</keyword>
<dbReference type="PANTHER" id="PTHR21428">
    <property type="entry name" value="MEDIATOR OF RNA POLYMERASE II TRANSCRIPTION SUBUNIT 7"/>
    <property type="match status" value="1"/>
</dbReference>
<evidence type="ECO:0000256" key="5">
    <source>
        <dbReference type="ARBA" id="ARBA00023242"/>
    </source>
</evidence>
<dbReference type="Proteomes" id="UP000887565">
    <property type="component" value="Unplaced"/>
</dbReference>
<comment type="subcellular location">
    <subcellularLocation>
        <location evidence="1 6">Nucleus</location>
    </subcellularLocation>
</comment>
<evidence type="ECO:0000313" key="8">
    <source>
        <dbReference type="WBParaSite" id="nRc.2.0.1.t38927-RA"/>
    </source>
</evidence>
<evidence type="ECO:0000256" key="2">
    <source>
        <dbReference type="ARBA" id="ARBA00009994"/>
    </source>
</evidence>
<keyword evidence="5 6" id="KW-0539">Nucleus</keyword>
<organism evidence="7 8">
    <name type="scientific">Romanomermis culicivorax</name>
    <name type="common">Nematode worm</name>
    <dbReference type="NCBI Taxonomy" id="13658"/>
    <lineage>
        <taxon>Eukaryota</taxon>
        <taxon>Metazoa</taxon>
        <taxon>Ecdysozoa</taxon>
        <taxon>Nematoda</taxon>
        <taxon>Enoplea</taxon>
        <taxon>Dorylaimia</taxon>
        <taxon>Mermithida</taxon>
        <taxon>Mermithoidea</taxon>
        <taxon>Mermithidae</taxon>
        <taxon>Romanomermis</taxon>
    </lineage>
</organism>
<dbReference type="Pfam" id="PF05983">
    <property type="entry name" value="Med7"/>
    <property type="match status" value="1"/>
</dbReference>
<dbReference type="InterPro" id="IPR009244">
    <property type="entry name" value="Mediatior_Med7"/>
</dbReference>
<keyword evidence="3 6" id="KW-0805">Transcription regulation</keyword>
<dbReference type="OMA" id="HTIFINM"/>
<name>A0A915KKH6_ROMCU</name>
<comment type="similarity">
    <text evidence="2 6">Belongs to the Mediator complex subunit 7 family.</text>
</comment>
<dbReference type="InterPro" id="IPR044888">
    <property type="entry name" value="Mediatior_Med7_sf"/>
</dbReference>
<reference evidence="8" key="1">
    <citation type="submission" date="2022-11" db="UniProtKB">
        <authorList>
            <consortium name="WormBaseParasite"/>
        </authorList>
    </citation>
    <scope>IDENTIFICATION</scope>
</reference>
<dbReference type="GO" id="GO:0070847">
    <property type="term" value="C:core mediator complex"/>
    <property type="evidence" value="ECO:0007669"/>
    <property type="project" value="TreeGrafter"/>
</dbReference>
<proteinExistence type="inferred from homology"/>
<evidence type="ECO:0000256" key="1">
    <source>
        <dbReference type="ARBA" id="ARBA00004123"/>
    </source>
</evidence>
<comment type="function">
    <text evidence="6">Component of the Mediator complex, a coactivator involved in the regulated transcription of nearly all RNA polymerase II-dependent genes. Mediator functions as a bridge to convey information from gene-specific regulatory proteins to the basal RNA polymerase II transcription machinery.</text>
</comment>
<keyword evidence="6" id="KW-0010">Activator</keyword>
<sequence length="225" mass="25576">MDAPQISSTFPPPPNELKMYTAENLRTNFAPGPPPVVQGHYTMFGVQYNTDDEIVQPLEAQGIKRLYPTVGFNAKDELKKLNHSILANFLDLIEILIRCPGNVEKNRKLDDLKLLFFNMHHLINEYRVYQAKDTIKLMLTVEKHERLEMAKKFSLHSNSVANSLQNCIDQIPGELCNAVTLKSELQAIVEQFSSNKDVAEECDFDKAPPVSTVDEILIEQSDRFV</sequence>